<feature type="compositionally biased region" description="Acidic residues" evidence="1">
    <location>
        <begin position="110"/>
        <end position="120"/>
    </location>
</feature>
<feature type="compositionally biased region" description="Basic and acidic residues" evidence="1">
    <location>
        <begin position="121"/>
        <end position="134"/>
    </location>
</feature>
<accession>A0A2N1LE59</accession>
<sequence length="173" mass="19600">ALLLLNPTVESSEIPKDPRTDHEKLPPGPFVLITPFDVNRERSLVKSVSFTPVNCEKFSTNRKNSLVRTAYTETSVSTTLTLSVTPISYEGTLRMPTPILSPMQIKEIDYYNDNDDNDDDNKEHNNNNHVKSDNCESLPKPHIVEGKHYLMVKEFNYAMNALDGKVNAIYKLC</sequence>
<dbReference type="AlphaFoldDB" id="A0A2N1LE59"/>
<reference evidence="2 3" key="2">
    <citation type="submission" date="2017-10" db="EMBL/GenBank/DDBJ databases">
        <title>Extensive intraspecific genome diversity in a model arbuscular mycorrhizal fungus.</title>
        <authorList>
            <person name="Chen E.C.H."/>
            <person name="Morin E."/>
            <person name="Baudet D."/>
            <person name="Noel J."/>
            <person name="Ndikumana S."/>
            <person name="Charron P."/>
            <person name="St-Onge C."/>
            <person name="Giorgi J."/>
            <person name="Grigoriev I.V."/>
            <person name="Roux C."/>
            <person name="Martin F.M."/>
            <person name="Corradi N."/>
        </authorList>
    </citation>
    <scope>NUCLEOTIDE SEQUENCE [LARGE SCALE GENOMIC DNA]</scope>
    <source>
        <strain evidence="2 3">C2</strain>
    </source>
</reference>
<comment type="caution">
    <text evidence="2">The sequence shown here is derived from an EMBL/GenBank/DDBJ whole genome shotgun (WGS) entry which is preliminary data.</text>
</comment>
<evidence type="ECO:0000256" key="1">
    <source>
        <dbReference type="SAM" id="MobiDB-lite"/>
    </source>
</evidence>
<evidence type="ECO:0000313" key="2">
    <source>
        <dbReference type="EMBL" id="PKK47675.1"/>
    </source>
</evidence>
<evidence type="ECO:0000313" key="3">
    <source>
        <dbReference type="Proteomes" id="UP000233469"/>
    </source>
</evidence>
<feature type="region of interest" description="Disordered" evidence="1">
    <location>
        <begin position="1"/>
        <end position="28"/>
    </location>
</feature>
<dbReference type="Proteomes" id="UP000233469">
    <property type="component" value="Unassembled WGS sequence"/>
</dbReference>
<name>A0A2N1LE59_9GLOM</name>
<dbReference type="VEuPathDB" id="FungiDB:RhiirA1_476476"/>
<organism evidence="2 3">
    <name type="scientific">Rhizophagus irregularis</name>
    <dbReference type="NCBI Taxonomy" id="588596"/>
    <lineage>
        <taxon>Eukaryota</taxon>
        <taxon>Fungi</taxon>
        <taxon>Fungi incertae sedis</taxon>
        <taxon>Mucoromycota</taxon>
        <taxon>Glomeromycotina</taxon>
        <taxon>Glomeromycetes</taxon>
        <taxon>Glomerales</taxon>
        <taxon>Glomeraceae</taxon>
        <taxon>Rhizophagus</taxon>
    </lineage>
</organism>
<feature type="compositionally biased region" description="Basic and acidic residues" evidence="1">
    <location>
        <begin position="13"/>
        <end position="25"/>
    </location>
</feature>
<proteinExistence type="predicted"/>
<protein>
    <submittedName>
        <fullName evidence="2">Uncharacterized protein</fullName>
    </submittedName>
</protein>
<gene>
    <name evidence="2" type="ORF">RhiirC2_803645</name>
</gene>
<dbReference type="VEuPathDB" id="FungiDB:FUN_024729"/>
<dbReference type="EMBL" id="LLXL01008743">
    <property type="protein sequence ID" value="PKK47675.1"/>
    <property type="molecule type" value="Genomic_DNA"/>
</dbReference>
<reference evidence="2 3" key="1">
    <citation type="submission" date="2016-04" db="EMBL/GenBank/DDBJ databases">
        <title>Genome analyses suggest a sexual origin of heterokaryosis in a supposedly ancient asexual fungus.</title>
        <authorList>
            <person name="Ropars J."/>
            <person name="Sedzielewska K."/>
            <person name="Noel J."/>
            <person name="Charron P."/>
            <person name="Farinelli L."/>
            <person name="Marton T."/>
            <person name="Kruger M."/>
            <person name="Pelin A."/>
            <person name="Brachmann A."/>
            <person name="Corradi N."/>
        </authorList>
    </citation>
    <scope>NUCLEOTIDE SEQUENCE [LARGE SCALE GENOMIC DNA]</scope>
    <source>
        <strain evidence="2 3">C2</strain>
    </source>
</reference>
<feature type="non-terminal residue" evidence="2">
    <location>
        <position position="1"/>
    </location>
</feature>
<feature type="region of interest" description="Disordered" evidence="1">
    <location>
        <begin position="110"/>
        <end position="139"/>
    </location>
</feature>